<comment type="function">
    <text evidence="9">The M ring may be actively involved in energy transduction.</text>
</comment>
<evidence type="ECO:0000256" key="1">
    <source>
        <dbReference type="ARBA" id="ARBA00004117"/>
    </source>
</evidence>
<dbReference type="InterPro" id="IPR043427">
    <property type="entry name" value="YscJ/FliF"/>
</dbReference>
<gene>
    <name evidence="14" type="primary">fliF</name>
    <name evidence="14" type="ORF">JK636_19985</name>
</gene>
<dbReference type="PRINTS" id="PR01009">
    <property type="entry name" value="FLGMRINGFLIF"/>
</dbReference>
<comment type="similarity">
    <text evidence="3 9">Belongs to the FliF family.</text>
</comment>
<keyword evidence="4" id="KW-1003">Cell membrane</keyword>
<evidence type="ECO:0000256" key="9">
    <source>
        <dbReference type="PIRNR" id="PIRNR004862"/>
    </source>
</evidence>
<evidence type="ECO:0000256" key="11">
    <source>
        <dbReference type="SAM" id="Phobius"/>
    </source>
</evidence>
<evidence type="ECO:0000259" key="12">
    <source>
        <dbReference type="Pfam" id="PF01514"/>
    </source>
</evidence>
<proteinExistence type="inferred from homology"/>
<evidence type="ECO:0000256" key="5">
    <source>
        <dbReference type="ARBA" id="ARBA00022692"/>
    </source>
</evidence>
<dbReference type="NCBIfam" id="TIGR00206">
    <property type="entry name" value="fliF"/>
    <property type="match status" value="1"/>
</dbReference>
<feature type="compositionally biased region" description="Low complexity" evidence="10">
    <location>
        <begin position="312"/>
        <end position="329"/>
    </location>
</feature>
<evidence type="ECO:0000256" key="4">
    <source>
        <dbReference type="ARBA" id="ARBA00022475"/>
    </source>
</evidence>
<sequence length="530" mass="58659">MGKLSDFFKKQYDKWKNLKSGVKIALGVSFIGVLIVAIYLTVSLGSTKYSVLFANLESDQAKAVMDQLKQQKITDYKISGNSILVPSTQVDSLRLQLAPQIDSTSSGWALFDTGNTFSSTDAELKIKYQRALQAELEKTIKSFPQIDKARVTLVLPEDSVFVKDSTPASASVTLIMKSGQALNDDQVRAIVALVTGSVKNLPKENVQVVDDKMKLLTKDLFDEDKMAINSATEKQQQYKSNLEKQLETKAMEQLSKPYKNKVTVKVNADVDFDAVQSTTNTVDPKGTVVSEKYTRDTNGATTTRPSQSPVDNNMTNGTTTTTTNTNGNVTHEEETKNYEISKSETKTVKAPGSVKRLTASVIIDGTLDSTQQQQIKDLVSNAIGYDQNRGDTITVEGMKFDTTDLQAAQKTIDEMKQADAQTQKMTLYKELVAGGAGLIVLIIFIIAMARRRKKSLPQEEQLEAIVPPKGIDVLIGNEEPKVQVEFKPIDFDNESNSERSHIEKEIKRYAAEKPEQVADIIKSWLAEDER</sequence>
<keyword evidence="14" id="KW-0282">Flagellum</keyword>
<keyword evidence="5 11" id="KW-0812">Transmembrane</keyword>
<keyword evidence="14" id="KW-0966">Cell projection</keyword>
<dbReference type="Pfam" id="PF01514">
    <property type="entry name" value="YscJ_FliF"/>
    <property type="match status" value="1"/>
</dbReference>
<dbReference type="InterPro" id="IPR000067">
    <property type="entry name" value="FlgMring_FliF"/>
</dbReference>
<keyword evidence="15" id="KW-1185">Reference proteome</keyword>
<evidence type="ECO:0000259" key="13">
    <source>
        <dbReference type="Pfam" id="PF08345"/>
    </source>
</evidence>
<keyword evidence="8 9" id="KW-0975">Bacterial flagellum</keyword>
<evidence type="ECO:0000313" key="15">
    <source>
        <dbReference type="Proteomes" id="UP000632377"/>
    </source>
</evidence>
<dbReference type="PIRSF" id="PIRSF004862">
    <property type="entry name" value="FliF"/>
    <property type="match status" value="1"/>
</dbReference>
<accession>A0ABS1TF51</accession>
<dbReference type="PANTHER" id="PTHR30046">
    <property type="entry name" value="FLAGELLAR M-RING PROTEIN"/>
    <property type="match status" value="1"/>
</dbReference>
<evidence type="ECO:0000256" key="7">
    <source>
        <dbReference type="ARBA" id="ARBA00023136"/>
    </source>
</evidence>
<evidence type="ECO:0000256" key="6">
    <source>
        <dbReference type="ARBA" id="ARBA00022989"/>
    </source>
</evidence>
<comment type="subcellular location">
    <subcellularLocation>
        <location evidence="1 9">Bacterial flagellum basal body</location>
    </subcellularLocation>
    <subcellularLocation>
        <location evidence="2">Cell membrane</location>
        <topology evidence="2">Multi-pass membrane protein</topology>
    </subcellularLocation>
</comment>
<protein>
    <recommendedName>
        <fullName evidence="9">Flagellar M-ring protein</fullName>
    </recommendedName>
</protein>
<comment type="caution">
    <text evidence="14">The sequence shown here is derived from an EMBL/GenBank/DDBJ whole genome shotgun (WGS) entry which is preliminary data.</text>
</comment>
<feature type="domain" description="Flagellar M-ring C-terminal" evidence="13">
    <location>
        <begin position="259"/>
        <end position="400"/>
    </location>
</feature>
<dbReference type="RefSeq" id="WP_202750734.1">
    <property type="nucleotide sequence ID" value="NZ_JAESWC010000018.1"/>
</dbReference>
<dbReference type="Pfam" id="PF08345">
    <property type="entry name" value="YscJ_FliF_C"/>
    <property type="match status" value="1"/>
</dbReference>
<evidence type="ECO:0000256" key="3">
    <source>
        <dbReference type="ARBA" id="ARBA00007971"/>
    </source>
</evidence>
<feature type="domain" description="Flagellar M-ring N-terminal" evidence="12">
    <location>
        <begin position="46"/>
        <end position="217"/>
    </location>
</feature>
<feature type="compositionally biased region" description="Polar residues" evidence="10">
    <location>
        <begin position="296"/>
        <end position="311"/>
    </location>
</feature>
<evidence type="ECO:0000313" key="14">
    <source>
        <dbReference type="EMBL" id="MBL4937995.1"/>
    </source>
</evidence>
<keyword evidence="14" id="KW-0969">Cilium</keyword>
<evidence type="ECO:0000256" key="10">
    <source>
        <dbReference type="SAM" id="MobiDB-lite"/>
    </source>
</evidence>
<dbReference type="InterPro" id="IPR006182">
    <property type="entry name" value="FliF_N_dom"/>
</dbReference>
<feature type="region of interest" description="Disordered" evidence="10">
    <location>
        <begin position="296"/>
        <end position="335"/>
    </location>
</feature>
<dbReference type="InterPro" id="IPR045851">
    <property type="entry name" value="AMP-bd_C_sf"/>
</dbReference>
<dbReference type="Gene3D" id="3.30.300.30">
    <property type="match status" value="1"/>
</dbReference>
<name>A0ABS1TF51_9CLOT</name>
<dbReference type="PANTHER" id="PTHR30046:SF0">
    <property type="entry name" value="FLAGELLAR M-RING PROTEIN"/>
    <property type="match status" value="1"/>
</dbReference>
<organism evidence="14 15">
    <name type="scientific">Clostridium rhizosphaerae</name>
    <dbReference type="NCBI Taxonomy" id="2803861"/>
    <lineage>
        <taxon>Bacteria</taxon>
        <taxon>Bacillati</taxon>
        <taxon>Bacillota</taxon>
        <taxon>Clostridia</taxon>
        <taxon>Eubacteriales</taxon>
        <taxon>Clostridiaceae</taxon>
        <taxon>Clostridium</taxon>
    </lineage>
</organism>
<dbReference type="EMBL" id="JAESWC010000018">
    <property type="protein sequence ID" value="MBL4937995.1"/>
    <property type="molecule type" value="Genomic_DNA"/>
</dbReference>
<keyword evidence="6 11" id="KW-1133">Transmembrane helix</keyword>
<reference evidence="14 15" key="1">
    <citation type="submission" date="2021-01" db="EMBL/GenBank/DDBJ databases">
        <title>Genome public.</title>
        <authorList>
            <person name="Liu C."/>
            <person name="Sun Q."/>
        </authorList>
    </citation>
    <scope>NUCLEOTIDE SEQUENCE [LARGE SCALE GENOMIC DNA]</scope>
    <source>
        <strain evidence="14 15">YIM B02515</strain>
    </source>
</reference>
<dbReference type="InterPro" id="IPR013556">
    <property type="entry name" value="Flag_M-ring_C"/>
</dbReference>
<keyword evidence="7 11" id="KW-0472">Membrane</keyword>
<evidence type="ECO:0000256" key="2">
    <source>
        <dbReference type="ARBA" id="ARBA00004651"/>
    </source>
</evidence>
<dbReference type="Proteomes" id="UP000632377">
    <property type="component" value="Unassembled WGS sequence"/>
</dbReference>
<feature type="transmembrane region" description="Helical" evidence="11">
    <location>
        <begin position="21"/>
        <end position="42"/>
    </location>
</feature>
<feature type="transmembrane region" description="Helical" evidence="11">
    <location>
        <begin position="431"/>
        <end position="449"/>
    </location>
</feature>
<evidence type="ECO:0000256" key="8">
    <source>
        <dbReference type="ARBA" id="ARBA00023143"/>
    </source>
</evidence>